<evidence type="ECO:0000256" key="8">
    <source>
        <dbReference type="ARBA" id="ARBA00023014"/>
    </source>
</evidence>
<evidence type="ECO:0000313" key="13">
    <source>
        <dbReference type="EMBL" id="BEG97813.1"/>
    </source>
</evidence>
<keyword evidence="8" id="KW-0411">Iron-sulfur</keyword>
<evidence type="ECO:0000256" key="4">
    <source>
        <dbReference type="ARBA" id="ARBA00022723"/>
    </source>
</evidence>
<evidence type="ECO:0000256" key="3">
    <source>
        <dbReference type="ARBA" id="ARBA00022719"/>
    </source>
</evidence>
<keyword evidence="6" id="KW-1278">Translocase</keyword>
<accession>A0ABN6Z668</accession>
<dbReference type="PROSITE" id="PS51379">
    <property type="entry name" value="4FE4S_FER_2"/>
    <property type="match status" value="2"/>
</dbReference>
<dbReference type="RefSeq" id="WP_353332205.1">
    <property type="nucleotide sequence ID" value="NZ_AP028055.1"/>
</dbReference>
<dbReference type="InterPro" id="IPR010226">
    <property type="entry name" value="NADH_quinone_OxRdtase_chainI"/>
</dbReference>
<evidence type="ECO:0000256" key="7">
    <source>
        <dbReference type="ARBA" id="ARBA00023004"/>
    </source>
</evidence>
<gene>
    <name evidence="13" type="primary">nuoI</name>
    <name evidence="13" type="ORF">BSYN_00780</name>
</gene>
<dbReference type="EMBL" id="AP028055">
    <property type="protein sequence ID" value="BEG97813.1"/>
    <property type="molecule type" value="Genomic_DNA"/>
</dbReference>
<evidence type="ECO:0000256" key="2">
    <source>
        <dbReference type="ARBA" id="ARBA00022485"/>
    </source>
</evidence>
<feature type="domain" description="4Fe-4S ferredoxin-type" evidence="12">
    <location>
        <begin position="101"/>
        <end position="130"/>
    </location>
</feature>
<evidence type="ECO:0000256" key="9">
    <source>
        <dbReference type="ARBA" id="ARBA00023027"/>
    </source>
</evidence>
<dbReference type="InterPro" id="IPR017896">
    <property type="entry name" value="4Fe4S_Fe-S-bd"/>
</dbReference>
<dbReference type="PANTHER" id="PTHR10849:SF24">
    <property type="entry name" value="NADH-QUINONE OXIDOREDUCTASE SUBUNIT I 2"/>
    <property type="match status" value="1"/>
</dbReference>
<dbReference type="Pfam" id="PF12838">
    <property type="entry name" value="Fer4_7"/>
    <property type="match status" value="1"/>
</dbReference>
<keyword evidence="11" id="KW-0472">Membrane</keyword>
<keyword evidence="14" id="KW-1185">Reference proteome</keyword>
<keyword evidence="9" id="KW-0520">NAD</keyword>
<sequence>MNSFNQYICSLFGGIKTLLIGMKTTITVFFRKKTTEQYPENRATLEISERFRGTLVMPHNENNQHKCVACGLCQMACPNGTIEITSEMVTDEEGKKKKVLVKYQYDLGSCMFCQLCVTACPHDAIKFDNSFEHAVYTRSKLIKQLNNEGSSVIEKKKPVNEGSTVEKK</sequence>
<protein>
    <submittedName>
        <fullName evidence="13">NADH-quinone oxidoreductase subunit I</fullName>
    </submittedName>
</protein>
<evidence type="ECO:0000256" key="10">
    <source>
        <dbReference type="ARBA" id="ARBA00023075"/>
    </source>
</evidence>
<feature type="domain" description="4Fe-4S ferredoxin-type" evidence="12">
    <location>
        <begin position="58"/>
        <end position="87"/>
    </location>
</feature>
<evidence type="ECO:0000256" key="11">
    <source>
        <dbReference type="ARBA" id="ARBA00023136"/>
    </source>
</evidence>
<proteinExistence type="predicted"/>
<evidence type="ECO:0000256" key="5">
    <source>
        <dbReference type="ARBA" id="ARBA00022737"/>
    </source>
</evidence>
<keyword evidence="7" id="KW-0408">Iron</keyword>
<dbReference type="InterPro" id="IPR017900">
    <property type="entry name" value="4Fe4S_Fe_S_CS"/>
</dbReference>
<name>A0ABN6Z668_9BACE</name>
<evidence type="ECO:0000259" key="12">
    <source>
        <dbReference type="PROSITE" id="PS51379"/>
    </source>
</evidence>
<dbReference type="Proteomes" id="UP001496674">
    <property type="component" value="Chromosome"/>
</dbReference>
<keyword evidence="10" id="KW-0830">Ubiquinone</keyword>
<evidence type="ECO:0000256" key="6">
    <source>
        <dbReference type="ARBA" id="ARBA00022967"/>
    </source>
</evidence>
<keyword evidence="4" id="KW-0479">Metal-binding</keyword>
<organism evidence="13 14">
    <name type="scientific">Bacteroides sedimenti</name>
    <dbReference type="NCBI Taxonomy" id="2136147"/>
    <lineage>
        <taxon>Bacteria</taxon>
        <taxon>Pseudomonadati</taxon>
        <taxon>Bacteroidota</taxon>
        <taxon>Bacteroidia</taxon>
        <taxon>Bacteroidales</taxon>
        <taxon>Bacteroidaceae</taxon>
        <taxon>Bacteroides</taxon>
    </lineage>
</organism>
<evidence type="ECO:0000313" key="14">
    <source>
        <dbReference type="Proteomes" id="UP001496674"/>
    </source>
</evidence>
<keyword evidence="2" id="KW-0004">4Fe-4S</keyword>
<evidence type="ECO:0000256" key="1">
    <source>
        <dbReference type="ARBA" id="ARBA00022475"/>
    </source>
</evidence>
<dbReference type="SUPFAM" id="SSF54862">
    <property type="entry name" value="4Fe-4S ferredoxins"/>
    <property type="match status" value="1"/>
</dbReference>
<keyword evidence="1" id="KW-1003">Cell membrane</keyword>
<dbReference type="PROSITE" id="PS00198">
    <property type="entry name" value="4FE4S_FER_1"/>
    <property type="match status" value="1"/>
</dbReference>
<keyword evidence="5" id="KW-0677">Repeat</keyword>
<dbReference type="Gene3D" id="3.30.70.3270">
    <property type="match status" value="1"/>
</dbReference>
<reference evidence="13 14" key="1">
    <citation type="submission" date="2023-04" db="EMBL/GenBank/DDBJ databases">
        <title>Draft genome sequence of acteroides sedimenti strain YN3PY1.</title>
        <authorList>
            <person name="Yoshida N."/>
        </authorList>
    </citation>
    <scope>NUCLEOTIDE SEQUENCE [LARGE SCALE GENOMIC DNA]</scope>
    <source>
        <strain evidence="13 14">YN3PY1</strain>
    </source>
</reference>
<dbReference type="PANTHER" id="PTHR10849">
    <property type="entry name" value="NADH DEHYDROGENASE UBIQUINONE IRON-SULFUR PROTEIN 8, MITOCHONDRIAL"/>
    <property type="match status" value="1"/>
</dbReference>
<keyword evidence="3" id="KW-0874">Quinone</keyword>